<evidence type="ECO:0000259" key="1">
    <source>
        <dbReference type="Pfam" id="PF00535"/>
    </source>
</evidence>
<dbReference type="InterPro" id="IPR001173">
    <property type="entry name" value="Glyco_trans_2-like"/>
</dbReference>
<dbReference type="Gene3D" id="3.90.550.10">
    <property type="entry name" value="Spore Coat Polysaccharide Biosynthesis Protein SpsA, Chain A"/>
    <property type="match status" value="1"/>
</dbReference>
<protein>
    <submittedName>
        <fullName evidence="2">Glycosyltransferase family 2 protein</fullName>
    </submittedName>
</protein>
<dbReference type="EMBL" id="JAAEDL010000001">
    <property type="protein sequence ID" value="MBR0679063.1"/>
    <property type="molecule type" value="Genomic_DNA"/>
</dbReference>
<dbReference type="SUPFAM" id="SSF53448">
    <property type="entry name" value="Nucleotide-diphospho-sugar transferases"/>
    <property type="match status" value="1"/>
</dbReference>
<evidence type="ECO:0000313" key="3">
    <source>
        <dbReference type="Proteomes" id="UP001138709"/>
    </source>
</evidence>
<evidence type="ECO:0000313" key="2">
    <source>
        <dbReference type="EMBL" id="MBR0679063.1"/>
    </source>
</evidence>
<dbReference type="CDD" id="cd00761">
    <property type="entry name" value="Glyco_tranf_GTA_type"/>
    <property type="match status" value="1"/>
</dbReference>
<feature type="domain" description="Glycosyltransferase 2-like" evidence="1">
    <location>
        <begin position="3"/>
        <end position="166"/>
    </location>
</feature>
<comment type="caution">
    <text evidence="2">The sequence shown here is derived from an EMBL/GenBank/DDBJ whole genome shotgun (WGS) entry which is preliminary data.</text>
</comment>
<sequence length="321" mass="34483">MLSIAICTHDRSADVRICLEHLHPQIDFAAAELLIIDSGCSAAEASALARATEAFPGARLIRIAVPGLSRARNAAVGAARGEWVAFLDDDAVPEAGWFGHAMRLVAAAPDRCGIIGGTVLPLFPEGSDPRIGRRWRQYLSLVEQPDEALLAADVSVCGANAIYRRACLADCGGFPESLGRVGTRLLSGEEKLVQEIAMRRGWTAARSHLLRAGHRIPVDRLGRDWAARRAYWDGLSDERISFLIGPRTTGTEAAALAARAAILGLLYPIAPAGQEFDLRFWYAIGRLREWLNGPPRQTAGSDDPVIAVAVPAGREAGGKLR</sequence>
<dbReference type="InterPro" id="IPR050834">
    <property type="entry name" value="Glycosyltransf_2"/>
</dbReference>
<name>A0A9X9X5S7_9PROT</name>
<dbReference type="Proteomes" id="UP001138709">
    <property type="component" value="Unassembled WGS sequence"/>
</dbReference>
<dbReference type="RefSeq" id="WP_211844413.1">
    <property type="nucleotide sequence ID" value="NZ_JAAEDL010000001.1"/>
</dbReference>
<accession>A0A9X9X5S7</accession>
<dbReference type="PANTHER" id="PTHR43685:SF2">
    <property type="entry name" value="GLYCOSYLTRANSFERASE 2-LIKE DOMAIN-CONTAINING PROTEIN"/>
    <property type="match status" value="1"/>
</dbReference>
<organism evidence="2 3">
    <name type="scientific">Neoroseomonas eburnea</name>
    <dbReference type="NCBI Taxonomy" id="1346889"/>
    <lineage>
        <taxon>Bacteria</taxon>
        <taxon>Pseudomonadati</taxon>
        <taxon>Pseudomonadota</taxon>
        <taxon>Alphaproteobacteria</taxon>
        <taxon>Acetobacterales</taxon>
        <taxon>Acetobacteraceae</taxon>
        <taxon>Neoroseomonas</taxon>
    </lineage>
</organism>
<reference evidence="2" key="2">
    <citation type="journal article" date="2021" name="Syst. Appl. Microbiol.">
        <title>Roseomonas hellenica sp. nov., isolated from roots of wild-growing Alkanna tinctoria.</title>
        <authorList>
            <person name="Rat A."/>
            <person name="Naranjo H.D."/>
            <person name="Lebbe L."/>
            <person name="Cnockaert M."/>
            <person name="Krigas N."/>
            <person name="Grigoriadou K."/>
            <person name="Maloupa E."/>
            <person name="Willems A."/>
        </authorList>
    </citation>
    <scope>NUCLEOTIDE SEQUENCE</scope>
    <source>
        <strain evidence="2">LMG 31228</strain>
    </source>
</reference>
<dbReference type="PANTHER" id="PTHR43685">
    <property type="entry name" value="GLYCOSYLTRANSFERASE"/>
    <property type="match status" value="1"/>
</dbReference>
<keyword evidence="3" id="KW-1185">Reference proteome</keyword>
<proteinExistence type="predicted"/>
<dbReference type="Pfam" id="PF00535">
    <property type="entry name" value="Glycos_transf_2"/>
    <property type="match status" value="1"/>
</dbReference>
<dbReference type="AlphaFoldDB" id="A0A9X9X5S7"/>
<dbReference type="InterPro" id="IPR029044">
    <property type="entry name" value="Nucleotide-diphossugar_trans"/>
</dbReference>
<gene>
    <name evidence="2" type="ORF">GXW74_01065</name>
</gene>
<reference evidence="2" key="1">
    <citation type="submission" date="2020-01" db="EMBL/GenBank/DDBJ databases">
        <authorList>
            <person name="Rat A."/>
        </authorList>
    </citation>
    <scope>NUCLEOTIDE SEQUENCE</scope>
    <source>
        <strain evidence="2">LMG 31228</strain>
    </source>
</reference>